<comment type="similarity">
    <text evidence="2">Belongs to the transposase mutator family.</text>
</comment>
<dbReference type="Proteomes" id="UP000682202">
    <property type="component" value="Chromosome"/>
</dbReference>
<keyword evidence="8" id="KW-1185">Reference proteome</keyword>
<dbReference type="EMBL" id="CP046600">
    <property type="protein sequence ID" value="QUR69564.1"/>
    <property type="molecule type" value="Genomic_DNA"/>
</dbReference>
<evidence type="ECO:0000256" key="6">
    <source>
        <dbReference type="SAM" id="MobiDB-lite"/>
    </source>
</evidence>
<evidence type="ECO:0000256" key="5">
    <source>
        <dbReference type="ARBA" id="ARBA00023172"/>
    </source>
</evidence>
<dbReference type="GO" id="GO:0004803">
    <property type="term" value="F:transposase activity"/>
    <property type="evidence" value="ECO:0007669"/>
    <property type="project" value="InterPro"/>
</dbReference>
<evidence type="ECO:0000313" key="8">
    <source>
        <dbReference type="Proteomes" id="UP000682202"/>
    </source>
</evidence>
<dbReference type="KEGG" id="mspg:F6B93_03450"/>
<dbReference type="GO" id="GO:0006313">
    <property type="term" value="P:DNA transposition"/>
    <property type="evidence" value="ECO:0007669"/>
    <property type="project" value="InterPro"/>
</dbReference>
<name>A0A975K1C8_9MYCO</name>
<sequence length="93" mass="10376">MKHEAQSVAAQHDQIDRRTCRHATEGAAHLEDACSGLLAFTTFPQQVWRQIWSNNPQQTGLIGPLLRPRPPQEIMRCPNAPTEHEVSPAARTA</sequence>
<dbReference type="GO" id="GO:0003677">
    <property type="term" value="F:DNA binding"/>
    <property type="evidence" value="ECO:0007669"/>
    <property type="project" value="UniProtKB-KW"/>
</dbReference>
<accession>A0A975K1C8</accession>
<evidence type="ECO:0000256" key="4">
    <source>
        <dbReference type="ARBA" id="ARBA00023125"/>
    </source>
</evidence>
<evidence type="ECO:0000256" key="2">
    <source>
        <dbReference type="ARBA" id="ARBA00010961"/>
    </source>
</evidence>
<evidence type="ECO:0008006" key="9">
    <source>
        <dbReference type="Google" id="ProtNLM"/>
    </source>
</evidence>
<dbReference type="InterPro" id="IPR001207">
    <property type="entry name" value="Transposase_mutator"/>
</dbReference>
<organism evidence="7 8">
    <name type="scientific">Mycobacterium spongiae</name>
    <dbReference type="NCBI Taxonomy" id="886343"/>
    <lineage>
        <taxon>Bacteria</taxon>
        <taxon>Bacillati</taxon>
        <taxon>Actinomycetota</taxon>
        <taxon>Actinomycetes</taxon>
        <taxon>Mycobacteriales</taxon>
        <taxon>Mycobacteriaceae</taxon>
        <taxon>Mycobacterium</taxon>
    </lineage>
</organism>
<keyword evidence="5" id="KW-0233">DNA recombination</keyword>
<proteinExistence type="inferred from homology"/>
<reference evidence="7" key="1">
    <citation type="submission" date="2019-12" db="EMBL/GenBank/DDBJ databases">
        <title>Mycobacterium spongiae sp. nov.</title>
        <authorList>
            <person name="Stinear T."/>
        </authorList>
    </citation>
    <scope>NUCLEOTIDE SEQUENCE</scope>
    <source>
        <strain evidence="7">FSD4b-SM</strain>
    </source>
</reference>
<feature type="region of interest" description="Disordered" evidence="6">
    <location>
        <begin position="58"/>
        <end position="93"/>
    </location>
</feature>
<dbReference type="Pfam" id="PF00872">
    <property type="entry name" value="Transposase_mut"/>
    <property type="match status" value="1"/>
</dbReference>
<keyword evidence="4" id="KW-0238">DNA-binding</keyword>
<protein>
    <recommendedName>
        <fullName evidence="9">Transposase</fullName>
    </recommendedName>
</protein>
<evidence type="ECO:0000256" key="1">
    <source>
        <dbReference type="ARBA" id="ARBA00002190"/>
    </source>
</evidence>
<evidence type="ECO:0000313" key="7">
    <source>
        <dbReference type="EMBL" id="QUR69564.1"/>
    </source>
</evidence>
<comment type="function">
    <text evidence="1">Required for the transposition of the insertion element.</text>
</comment>
<evidence type="ECO:0000256" key="3">
    <source>
        <dbReference type="ARBA" id="ARBA00022578"/>
    </source>
</evidence>
<keyword evidence="3" id="KW-0815">Transposition</keyword>
<gene>
    <name evidence="7" type="ORF">F6B93_03450</name>
</gene>
<dbReference type="AlphaFoldDB" id="A0A975K1C8"/>